<comment type="caution">
    <text evidence="1">The sequence shown here is derived from an EMBL/GenBank/DDBJ whole genome shotgun (WGS) entry which is preliminary data.</text>
</comment>
<organism evidence="1 2">
    <name type="scientific">Microbulbifer rhizosphaerae</name>
    <dbReference type="NCBI Taxonomy" id="1562603"/>
    <lineage>
        <taxon>Bacteria</taxon>
        <taxon>Pseudomonadati</taxon>
        <taxon>Pseudomonadota</taxon>
        <taxon>Gammaproteobacteria</taxon>
        <taxon>Cellvibrionales</taxon>
        <taxon>Microbulbiferaceae</taxon>
        <taxon>Microbulbifer</taxon>
    </lineage>
</organism>
<dbReference type="Proteomes" id="UP000535937">
    <property type="component" value="Unassembled WGS sequence"/>
</dbReference>
<evidence type="ECO:0000313" key="2">
    <source>
        <dbReference type="Proteomes" id="UP000535937"/>
    </source>
</evidence>
<accession>A0A7W4W833</accession>
<sequence length="159" mass="17980">MNSNKPSYTAHLLLGASISLTGAFALWIYSDSSIERANQVVQTYDQLYYEGKKEQAAALLRTTLNTSDKGPLGPEWIAVVRRMDNGYEQLQQLLRIVAAAPRRETTYREIAELLASAPENFNIEQRHRYLAALNGIDGVEQRLLDRYALQLDFSEDSVK</sequence>
<reference evidence="1 2" key="1">
    <citation type="submission" date="2020-08" db="EMBL/GenBank/DDBJ databases">
        <title>Genomic Encyclopedia of Type Strains, Phase III (KMG-III): the genomes of soil and plant-associated and newly described type strains.</title>
        <authorList>
            <person name="Whitman W."/>
        </authorList>
    </citation>
    <scope>NUCLEOTIDE SEQUENCE [LARGE SCALE GENOMIC DNA]</scope>
    <source>
        <strain evidence="1 2">CECT 8799</strain>
    </source>
</reference>
<dbReference type="RefSeq" id="WP_183455810.1">
    <property type="nucleotide sequence ID" value="NZ_JACHWZ010000001.1"/>
</dbReference>
<name>A0A7W4W833_9GAMM</name>
<evidence type="ECO:0000313" key="1">
    <source>
        <dbReference type="EMBL" id="MBB3059430.1"/>
    </source>
</evidence>
<gene>
    <name evidence="1" type="ORF">FHS09_000231</name>
</gene>
<keyword evidence="2" id="KW-1185">Reference proteome</keyword>
<proteinExistence type="predicted"/>
<dbReference type="EMBL" id="JACHWZ010000001">
    <property type="protein sequence ID" value="MBB3059430.1"/>
    <property type="molecule type" value="Genomic_DNA"/>
</dbReference>
<protein>
    <submittedName>
        <fullName evidence="1">Uncharacterized protein</fullName>
    </submittedName>
</protein>
<dbReference type="AlphaFoldDB" id="A0A7W4W833"/>